<accession>A0ABS1TEE7</accession>
<dbReference type="Proteomes" id="UP000632377">
    <property type="component" value="Unassembled WGS sequence"/>
</dbReference>
<sequence length="171" mass="19559">MAMIKLIEIVSKKYGVNIIYLSIVEDDSMKKIIVLTLSLVCIVSMLIGCSKHETIAVGGAKKIVSVIPIEANRIKVVHEAEKDKVDFEVTITDETEIKNILGIYNSMKVRQMSKPLNEVRFIITFYHDEKEIAVWWVDRELTTACSNFEGGNHVIENKDFNYGYFEKLLKK</sequence>
<dbReference type="RefSeq" id="WP_202750506.1">
    <property type="nucleotide sequence ID" value="NZ_JAESWC010000018.1"/>
</dbReference>
<gene>
    <name evidence="1" type="ORF">JK636_18790</name>
</gene>
<evidence type="ECO:0000313" key="2">
    <source>
        <dbReference type="Proteomes" id="UP000632377"/>
    </source>
</evidence>
<comment type="caution">
    <text evidence="1">The sequence shown here is derived from an EMBL/GenBank/DDBJ whole genome shotgun (WGS) entry which is preliminary data.</text>
</comment>
<protein>
    <submittedName>
        <fullName evidence="1">Uncharacterized protein</fullName>
    </submittedName>
</protein>
<proteinExistence type="predicted"/>
<organism evidence="1 2">
    <name type="scientific">Clostridium rhizosphaerae</name>
    <dbReference type="NCBI Taxonomy" id="2803861"/>
    <lineage>
        <taxon>Bacteria</taxon>
        <taxon>Bacillati</taxon>
        <taxon>Bacillota</taxon>
        <taxon>Clostridia</taxon>
        <taxon>Eubacteriales</taxon>
        <taxon>Clostridiaceae</taxon>
        <taxon>Clostridium</taxon>
    </lineage>
</organism>
<reference evidence="1 2" key="1">
    <citation type="submission" date="2021-01" db="EMBL/GenBank/DDBJ databases">
        <title>Genome public.</title>
        <authorList>
            <person name="Liu C."/>
            <person name="Sun Q."/>
        </authorList>
    </citation>
    <scope>NUCLEOTIDE SEQUENCE [LARGE SCALE GENOMIC DNA]</scope>
    <source>
        <strain evidence="1 2">YIM B02515</strain>
    </source>
</reference>
<name>A0ABS1TEE7_9CLOT</name>
<evidence type="ECO:0000313" key="1">
    <source>
        <dbReference type="EMBL" id="MBL4937756.1"/>
    </source>
</evidence>
<dbReference type="EMBL" id="JAESWC010000018">
    <property type="protein sequence ID" value="MBL4937756.1"/>
    <property type="molecule type" value="Genomic_DNA"/>
</dbReference>
<keyword evidence="2" id="KW-1185">Reference proteome</keyword>